<keyword evidence="11" id="KW-0812">Transmembrane</keyword>
<dbReference type="InterPro" id="IPR017900">
    <property type="entry name" value="4Fe4S_Fe_S_CS"/>
</dbReference>
<comment type="subunit">
    <text evidence="10">The complex is composed of six subunits: RnfA, RnfB, RnfC, RnfD, RnfE and RnfG.</text>
</comment>
<dbReference type="InterPro" id="IPR010207">
    <property type="entry name" value="Elect_transpt_cplx_RnfB/RsxB"/>
</dbReference>
<comment type="function">
    <text evidence="10">Part of a membrane-bound complex that couples electron transfer with translocation of ions across the membrane.</text>
</comment>
<dbReference type="EMBL" id="JACRSU010000005">
    <property type="protein sequence ID" value="MBC8541719.1"/>
    <property type="molecule type" value="Genomic_DNA"/>
</dbReference>
<evidence type="ECO:0000256" key="11">
    <source>
        <dbReference type="SAM" id="Phobius"/>
    </source>
</evidence>
<feature type="binding site" evidence="10">
    <location>
        <position position="138"/>
    </location>
    <ligand>
        <name>[4Fe-4S] cluster</name>
        <dbReference type="ChEBI" id="CHEBI:49883"/>
        <label>2</label>
    </ligand>
</feature>
<dbReference type="InterPro" id="IPR050395">
    <property type="entry name" value="4Fe4S_Ferredoxin_RnfB"/>
</dbReference>
<feature type="transmembrane region" description="Helical" evidence="11">
    <location>
        <begin position="6"/>
        <end position="26"/>
    </location>
</feature>
<feature type="binding site" evidence="10">
    <location>
        <position position="167"/>
    </location>
    <ligand>
        <name>[4Fe-4S] cluster</name>
        <dbReference type="ChEBI" id="CHEBI:49883"/>
        <label>3</label>
    </ligand>
</feature>
<evidence type="ECO:0000256" key="4">
    <source>
        <dbReference type="ARBA" id="ARBA00022737"/>
    </source>
</evidence>
<dbReference type="GO" id="GO:0005886">
    <property type="term" value="C:plasma membrane"/>
    <property type="evidence" value="ECO:0007669"/>
    <property type="project" value="UniProtKB-SubCell"/>
</dbReference>
<feature type="binding site" evidence="10">
    <location>
        <position position="177"/>
    </location>
    <ligand>
        <name>[4Fe-4S] cluster</name>
        <dbReference type="ChEBI" id="CHEBI:49883"/>
        <label>2</label>
    </ligand>
</feature>
<evidence type="ECO:0000256" key="9">
    <source>
        <dbReference type="ARBA" id="ARBA00023136"/>
    </source>
</evidence>
<dbReference type="PROSITE" id="PS51379">
    <property type="entry name" value="4FE4S_FER_2"/>
    <property type="match status" value="3"/>
</dbReference>
<dbReference type="Gene3D" id="3.30.70.20">
    <property type="match status" value="2"/>
</dbReference>
<proteinExistence type="inferred from homology"/>
<dbReference type="Proteomes" id="UP000611762">
    <property type="component" value="Unassembled WGS sequence"/>
</dbReference>
<evidence type="ECO:0000256" key="8">
    <source>
        <dbReference type="ARBA" id="ARBA00023014"/>
    </source>
</evidence>
<feature type="binding site" evidence="10">
    <location>
        <position position="46"/>
    </location>
    <ligand>
        <name>[4Fe-4S] cluster</name>
        <dbReference type="ChEBI" id="CHEBI:49883"/>
        <label>1</label>
    </ligand>
</feature>
<feature type="domain" description="4Fe-4S ferredoxin-type" evidence="12">
    <location>
        <begin position="232"/>
        <end position="261"/>
    </location>
</feature>
<reference evidence="14" key="1">
    <citation type="submission" date="2020-08" db="EMBL/GenBank/DDBJ databases">
        <title>Genome public.</title>
        <authorList>
            <person name="Liu C."/>
            <person name="Sun Q."/>
        </authorList>
    </citation>
    <scope>NUCLEOTIDE SEQUENCE</scope>
    <source>
        <strain evidence="14">H8</strain>
    </source>
</reference>
<dbReference type="PANTHER" id="PTHR43560">
    <property type="entry name" value="ION-TRANSLOCATING OXIDOREDUCTASE COMPLEX SUBUNIT B"/>
    <property type="match status" value="1"/>
</dbReference>
<feature type="domain" description="4Fe-4S" evidence="13">
    <location>
        <begin position="29"/>
        <end position="88"/>
    </location>
</feature>
<keyword evidence="9 10" id="KW-0472">Membrane</keyword>
<feature type="binding site" evidence="10">
    <location>
        <position position="54"/>
    </location>
    <ligand>
        <name>[4Fe-4S] cluster</name>
        <dbReference type="ChEBI" id="CHEBI:49883"/>
        <label>1</label>
    </ligand>
</feature>
<dbReference type="GO" id="GO:0051539">
    <property type="term" value="F:4 iron, 4 sulfur cluster binding"/>
    <property type="evidence" value="ECO:0007669"/>
    <property type="project" value="UniProtKB-UniRule"/>
</dbReference>
<keyword evidence="1 10" id="KW-0813">Transport</keyword>
<feature type="region of interest" description="Hydrophobic" evidence="10">
    <location>
        <begin position="1"/>
        <end position="23"/>
    </location>
</feature>
<evidence type="ECO:0000256" key="6">
    <source>
        <dbReference type="ARBA" id="ARBA00022982"/>
    </source>
</evidence>
<feature type="domain" description="4Fe-4S ferredoxin-type" evidence="12">
    <location>
        <begin position="201"/>
        <end position="231"/>
    </location>
</feature>
<evidence type="ECO:0000256" key="10">
    <source>
        <dbReference type="HAMAP-Rule" id="MF_00463"/>
    </source>
</evidence>
<evidence type="ECO:0000313" key="14">
    <source>
        <dbReference type="EMBL" id="MBC8541719.1"/>
    </source>
</evidence>
<name>A0A926DQ08_9FIRM</name>
<dbReference type="GO" id="GO:0022900">
    <property type="term" value="P:electron transport chain"/>
    <property type="evidence" value="ECO:0007669"/>
    <property type="project" value="UniProtKB-UniRule"/>
</dbReference>
<comment type="similarity">
    <text evidence="10">Belongs to the 4Fe4S bacterial-type ferredoxin family. RnfB subfamily.</text>
</comment>
<sequence length="272" mass="28477">MIQPILILGIMGAAFGILLGVAAKAFKVEKDERVEKVSDLLAGANCGGCGYAGCGAFAEALCAGRANLSDCPSTKAESKDRIAAILGVSTGAEDPKVAMVMCSGNCNSAVLHCEYEGITDCIAASRYGGGDKACSFGCIGYGSCADVCQFDAIHVVDNVAVVDRAKCTACGMCVDICPQHVIELVELKQRTFVKCKSHDKGASLKNICSAGCLGCRICEKSCPKNAIKVTDNVARIDYDLCVNCGICASKCPRKIIDFTRPDGVKPYVKEEA</sequence>
<feature type="binding site" evidence="10">
    <location>
        <position position="71"/>
    </location>
    <ligand>
        <name>[4Fe-4S] cluster</name>
        <dbReference type="ChEBI" id="CHEBI:49883"/>
        <label>1</label>
    </ligand>
</feature>
<accession>A0A926DQ08</accession>
<feature type="binding site" evidence="10">
    <location>
        <position position="144"/>
    </location>
    <ligand>
        <name>[4Fe-4S] cluster</name>
        <dbReference type="ChEBI" id="CHEBI:49883"/>
        <label>2</label>
    </ligand>
</feature>
<evidence type="ECO:0000256" key="1">
    <source>
        <dbReference type="ARBA" id="ARBA00022448"/>
    </source>
</evidence>
<feature type="domain" description="4Fe-4S ferredoxin-type" evidence="12">
    <location>
        <begin position="158"/>
        <end position="187"/>
    </location>
</feature>
<evidence type="ECO:0000256" key="5">
    <source>
        <dbReference type="ARBA" id="ARBA00022967"/>
    </source>
</evidence>
<evidence type="ECO:0000256" key="3">
    <source>
        <dbReference type="ARBA" id="ARBA00022723"/>
    </source>
</evidence>
<dbReference type="AlphaFoldDB" id="A0A926DQ08"/>
<dbReference type="GO" id="GO:0009055">
    <property type="term" value="F:electron transfer activity"/>
    <property type="evidence" value="ECO:0007669"/>
    <property type="project" value="InterPro"/>
</dbReference>
<dbReference type="GO" id="GO:0046872">
    <property type="term" value="F:metal ion binding"/>
    <property type="evidence" value="ECO:0007669"/>
    <property type="project" value="UniProtKB-KW"/>
</dbReference>
<evidence type="ECO:0000313" key="15">
    <source>
        <dbReference type="Proteomes" id="UP000611762"/>
    </source>
</evidence>
<feature type="binding site" evidence="10">
    <location>
        <position position="170"/>
    </location>
    <ligand>
        <name>[4Fe-4S] cluster</name>
        <dbReference type="ChEBI" id="CHEBI:49883"/>
        <label>3</label>
    </ligand>
</feature>
<comment type="caution">
    <text evidence="10">Lacks conserved residue(s) required for the propagation of feature annotation.</text>
</comment>
<dbReference type="InterPro" id="IPR007202">
    <property type="entry name" value="4Fe-4S_dom"/>
</dbReference>
<keyword evidence="15" id="KW-1185">Reference proteome</keyword>
<keyword evidence="5 10" id="KW-1278">Translocase</keyword>
<organism evidence="14 15">
    <name type="scientific">Congzhengia minquanensis</name>
    <dbReference type="NCBI Taxonomy" id="2763657"/>
    <lineage>
        <taxon>Bacteria</taxon>
        <taxon>Bacillati</taxon>
        <taxon>Bacillota</taxon>
        <taxon>Clostridia</taxon>
        <taxon>Eubacteriales</taxon>
        <taxon>Oscillospiraceae</taxon>
        <taxon>Congzhengia</taxon>
    </lineage>
</organism>
<evidence type="ECO:0000256" key="2">
    <source>
        <dbReference type="ARBA" id="ARBA00022485"/>
    </source>
</evidence>
<dbReference type="SUPFAM" id="SSF54862">
    <property type="entry name" value="4Fe-4S ferredoxins"/>
    <property type="match status" value="2"/>
</dbReference>
<comment type="subcellular location">
    <subcellularLocation>
        <location evidence="10">Cell membrane</location>
    </subcellularLocation>
</comment>
<dbReference type="Gene3D" id="1.10.15.40">
    <property type="entry name" value="Electron transport complex subunit B, putative Fe-S cluster"/>
    <property type="match status" value="1"/>
</dbReference>
<dbReference type="PROSITE" id="PS00198">
    <property type="entry name" value="4FE4S_FER_1"/>
    <property type="match status" value="2"/>
</dbReference>
<feature type="binding site" evidence="10">
    <location>
        <position position="134"/>
    </location>
    <ligand>
        <name>[4Fe-4S] cluster</name>
        <dbReference type="ChEBI" id="CHEBI:49883"/>
        <label>2</label>
    </ligand>
</feature>
<keyword evidence="2 10" id="KW-0004">4Fe-4S</keyword>
<protein>
    <recommendedName>
        <fullName evidence="10">Ion-translocating oxidoreductase complex subunit B</fullName>
        <ecNumber evidence="10">7.-.-.-</ecNumber>
    </recommendedName>
    <alternativeName>
        <fullName evidence="10">Rnf electron transport complex subunit B</fullName>
    </alternativeName>
</protein>
<gene>
    <name evidence="10" type="primary">rnfB</name>
    <name evidence="14" type="ORF">H8698_12095</name>
</gene>
<feature type="binding site" evidence="10">
    <location>
        <position position="49"/>
    </location>
    <ligand>
        <name>[4Fe-4S] cluster</name>
        <dbReference type="ChEBI" id="CHEBI:49883"/>
        <label>1</label>
    </ligand>
</feature>
<keyword evidence="3 10" id="KW-0479">Metal-binding</keyword>
<dbReference type="Pfam" id="PF04060">
    <property type="entry name" value="FeS"/>
    <property type="match status" value="1"/>
</dbReference>
<dbReference type="RefSeq" id="WP_249313778.1">
    <property type="nucleotide sequence ID" value="NZ_JACRSU010000005.1"/>
</dbReference>
<feature type="binding site" evidence="10">
    <location>
        <position position="148"/>
    </location>
    <ligand>
        <name>[4Fe-4S] cluster</name>
        <dbReference type="ChEBI" id="CHEBI:49883"/>
        <label>3</label>
    </ligand>
</feature>
<dbReference type="PROSITE" id="PS51656">
    <property type="entry name" value="4FE4S"/>
    <property type="match status" value="1"/>
</dbReference>
<feature type="binding site" evidence="10">
    <location>
        <position position="173"/>
    </location>
    <ligand>
        <name>[4Fe-4S] cluster</name>
        <dbReference type="ChEBI" id="CHEBI:49883"/>
        <label>3</label>
    </ligand>
</feature>
<comment type="cofactor">
    <cofactor evidence="10">
        <name>[4Fe-4S] cluster</name>
        <dbReference type="ChEBI" id="CHEBI:49883"/>
    </cofactor>
    <text evidence="10">Binds 3 [4Fe-4S] clusters.</text>
</comment>
<keyword evidence="8 10" id="KW-0411">Iron-sulfur</keyword>
<dbReference type="CDD" id="cd10549">
    <property type="entry name" value="MtMvhB_like"/>
    <property type="match status" value="1"/>
</dbReference>
<keyword evidence="6 10" id="KW-0249">Electron transport</keyword>
<dbReference type="InterPro" id="IPR017896">
    <property type="entry name" value="4Fe4S_Fe-S-bd"/>
</dbReference>
<comment type="caution">
    <text evidence="14">The sequence shown here is derived from an EMBL/GenBank/DDBJ whole genome shotgun (WGS) entry which is preliminary data.</text>
</comment>
<keyword evidence="4 10" id="KW-0677">Repeat</keyword>
<keyword evidence="10" id="KW-1003">Cell membrane</keyword>
<dbReference type="HAMAP" id="MF_00463">
    <property type="entry name" value="RsxB_RnfB"/>
    <property type="match status" value="1"/>
</dbReference>
<keyword evidence="7 10" id="KW-0408">Iron</keyword>
<dbReference type="EC" id="7.-.-.-" evidence="10"/>
<dbReference type="Pfam" id="PF00037">
    <property type="entry name" value="Fer4"/>
    <property type="match status" value="1"/>
</dbReference>
<evidence type="ECO:0000259" key="13">
    <source>
        <dbReference type="PROSITE" id="PS51656"/>
    </source>
</evidence>
<evidence type="ECO:0000256" key="7">
    <source>
        <dbReference type="ARBA" id="ARBA00023004"/>
    </source>
</evidence>
<dbReference type="Pfam" id="PF12838">
    <property type="entry name" value="Fer4_7"/>
    <property type="match status" value="1"/>
</dbReference>
<keyword evidence="11" id="KW-1133">Transmembrane helix</keyword>
<evidence type="ECO:0000259" key="12">
    <source>
        <dbReference type="PROSITE" id="PS51379"/>
    </source>
</evidence>
<dbReference type="PANTHER" id="PTHR43560:SF1">
    <property type="entry name" value="ION-TRANSLOCATING OXIDOREDUCTASE COMPLEX SUBUNIT B"/>
    <property type="match status" value="1"/>
</dbReference>